<accession>A0ABN9XD73</accession>
<gene>
    <name evidence="4" type="ORF">PCOR1329_LOCUS74767</name>
</gene>
<reference evidence="4" key="1">
    <citation type="submission" date="2023-10" db="EMBL/GenBank/DDBJ databases">
        <authorList>
            <person name="Chen Y."/>
            <person name="Shah S."/>
            <person name="Dougan E. K."/>
            <person name="Thang M."/>
            <person name="Chan C."/>
        </authorList>
    </citation>
    <scope>NUCLEOTIDE SEQUENCE [LARGE SCALE GENOMIC DNA]</scope>
</reference>
<dbReference type="EMBL" id="CAUYUJ010020162">
    <property type="protein sequence ID" value="CAK0896248.1"/>
    <property type="molecule type" value="Genomic_DNA"/>
</dbReference>
<sequence length="275" mass="28966">MSCIAGDGSTFAEALETASTWATGPHDKSNWLVPDCILVGGWPYRLPRGRGSPGETAEEGRSKLSSILTAGTRTFVTLTEPRELRGKPYAWGAFKSEAEAQFAALHGPRRQAMRLGRELRFLQCPMPDGGVTSDEQLARLLAAILQELSQDRALYVHCYGGHGRAGIVSEACSACSSACPPRTRWPRSTCCTASAWTAGWAARGSSPTARAAAAGRAGRRAGRAVPGAARPRPAGAARAAPAAGGRGAAPGGRRRGRGGRQRRRARGGHRGGRQR</sequence>
<protein>
    <recommendedName>
        <fullName evidence="3">Tyrosine specific protein phosphatases domain-containing protein</fullName>
    </recommendedName>
</protein>
<dbReference type="InterPro" id="IPR057023">
    <property type="entry name" value="PTP-SAK"/>
</dbReference>
<proteinExistence type="predicted"/>
<dbReference type="PROSITE" id="PS50056">
    <property type="entry name" value="TYR_PHOSPHATASE_2"/>
    <property type="match status" value="1"/>
</dbReference>
<evidence type="ECO:0000256" key="1">
    <source>
        <dbReference type="ARBA" id="ARBA00022801"/>
    </source>
</evidence>
<dbReference type="InterPro" id="IPR000387">
    <property type="entry name" value="Tyr_Pase_dom"/>
</dbReference>
<dbReference type="SUPFAM" id="SSF52799">
    <property type="entry name" value="(Phosphotyrosine protein) phosphatases II"/>
    <property type="match status" value="1"/>
</dbReference>
<dbReference type="Gene3D" id="3.90.190.10">
    <property type="entry name" value="Protein tyrosine phosphatase superfamily"/>
    <property type="match status" value="1"/>
</dbReference>
<keyword evidence="1" id="KW-0378">Hydrolase</keyword>
<feature type="compositionally biased region" description="Basic residues" evidence="2">
    <location>
        <begin position="252"/>
        <end position="275"/>
    </location>
</feature>
<name>A0ABN9XD73_9DINO</name>
<dbReference type="Pfam" id="PF22784">
    <property type="entry name" value="PTP-SAK"/>
    <property type="match status" value="1"/>
</dbReference>
<evidence type="ECO:0000313" key="5">
    <source>
        <dbReference type="Proteomes" id="UP001189429"/>
    </source>
</evidence>
<feature type="compositionally biased region" description="Low complexity" evidence="2">
    <location>
        <begin position="223"/>
        <end position="243"/>
    </location>
</feature>
<organism evidence="4 5">
    <name type="scientific">Prorocentrum cordatum</name>
    <dbReference type="NCBI Taxonomy" id="2364126"/>
    <lineage>
        <taxon>Eukaryota</taxon>
        <taxon>Sar</taxon>
        <taxon>Alveolata</taxon>
        <taxon>Dinophyceae</taxon>
        <taxon>Prorocentrales</taxon>
        <taxon>Prorocentraceae</taxon>
        <taxon>Prorocentrum</taxon>
    </lineage>
</organism>
<dbReference type="InterPro" id="IPR029021">
    <property type="entry name" value="Prot-tyrosine_phosphatase-like"/>
</dbReference>
<evidence type="ECO:0000313" key="4">
    <source>
        <dbReference type="EMBL" id="CAK0896248.1"/>
    </source>
</evidence>
<comment type="caution">
    <text evidence="4">The sequence shown here is derived from an EMBL/GenBank/DDBJ whole genome shotgun (WGS) entry which is preliminary data.</text>
</comment>
<evidence type="ECO:0000256" key="2">
    <source>
        <dbReference type="SAM" id="MobiDB-lite"/>
    </source>
</evidence>
<evidence type="ECO:0000259" key="3">
    <source>
        <dbReference type="PROSITE" id="PS50056"/>
    </source>
</evidence>
<keyword evidence="5" id="KW-1185">Reference proteome</keyword>
<feature type="domain" description="Tyrosine specific protein phosphatases" evidence="3">
    <location>
        <begin position="135"/>
        <end position="168"/>
    </location>
</feature>
<feature type="region of interest" description="Disordered" evidence="2">
    <location>
        <begin position="212"/>
        <end position="275"/>
    </location>
</feature>
<dbReference type="Proteomes" id="UP001189429">
    <property type="component" value="Unassembled WGS sequence"/>
</dbReference>